<feature type="region of interest" description="Disordered" evidence="2">
    <location>
        <begin position="20"/>
        <end position="49"/>
    </location>
</feature>
<feature type="coiled-coil region" evidence="1">
    <location>
        <begin position="207"/>
        <end position="258"/>
    </location>
</feature>
<name>A0AAV0U946_HYABA</name>
<proteinExistence type="predicted"/>
<evidence type="ECO:0000256" key="1">
    <source>
        <dbReference type="SAM" id="Coils"/>
    </source>
</evidence>
<evidence type="ECO:0008006" key="5">
    <source>
        <dbReference type="Google" id="ProtNLM"/>
    </source>
</evidence>
<comment type="caution">
    <text evidence="3">The sequence shown here is derived from an EMBL/GenBank/DDBJ whole genome shotgun (WGS) entry which is preliminary data.</text>
</comment>
<evidence type="ECO:0000313" key="3">
    <source>
        <dbReference type="EMBL" id="CAI5732169.1"/>
    </source>
</evidence>
<dbReference type="EMBL" id="CANTFL010001142">
    <property type="protein sequence ID" value="CAI5732169.1"/>
    <property type="molecule type" value="Genomic_DNA"/>
</dbReference>
<keyword evidence="1" id="KW-0175">Coiled coil</keyword>
<sequence>MESLYVTESAFAATSSSSYAYTSSPLYTPPPDSSLASSPSEDAFSSAQGDIPMAGFPLASSDKHWDSLSDDFITNALNSFPPSSALGLDEELDFMTQSASSDPRCCQSEATPSSPYSGALLAESTYPNSSSWVEEVPVMAQVENLPQLVATPPAVKKGARGQGRKKVVFPAAPKKPTAGLEEHKKQRRRSQIALGVQRHREKKKSLVVSLQTEMSQLTSHLATLRAERRAQLANNDELMKNEEEAMTQRRKRKQAEQHNQLLKKALFQQTTFLGGMRAMMGGSNLLLSKTLEFHDWVHSYTALSATESLGRRKEYVAHFPRSKMELARNIVIQNTEEDTLRLLATGGTTTANIRILHDGTRHAREMHIESTGGITRDLFGRRSSRQDPYTSFVDDAGDGRVIKEFSSVFVFPETVHCTLYALMHIVASSMKTIGVYYSGVSYEARASEEVHLEEDNGLTHSDVYYSDLVASMEPVIEEVDEADTAGNIDVEARVLTRVQCGQDEGILLWDYADEDALHPIPVDSPDRKAIRRNVCGAMIVRREVGTGLLSVRHVSIKAYCPLAQPKNVPGGPEASDAEEIRRAITRRIGLQATESERLRDRCLGYVYNDIVRRLEMLQVS</sequence>
<feature type="compositionally biased region" description="Low complexity" evidence="2">
    <location>
        <begin position="33"/>
        <end position="47"/>
    </location>
</feature>
<dbReference type="AlphaFoldDB" id="A0AAV0U946"/>
<keyword evidence="4" id="KW-1185">Reference proteome</keyword>
<evidence type="ECO:0000256" key="2">
    <source>
        <dbReference type="SAM" id="MobiDB-lite"/>
    </source>
</evidence>
<evidence type="ECO:0000313" key="4">
    <source>
        <dbReference type="Proteomes" id="UP001162031"/>
    </source>
</evidence>
<dbReference type="Proteomes" id="UP001162031">
    <property type="component" value="Unassembled WGS sequence"/>
</dbReference>
<gene>
    <name evidence="3" type="ORF">HBR001_LOCUS5433</name>
</gene>
<protein>
    <recommendedName>
        <fullName evidence="5">BZIP domain-containing protein</fullName>
    </recommendedName>
</protein>
<feature type="region of interest" description="Disordered" evidence="2">
    <location>
        <begin position="96"/>
        <end position="116"/>
    </location>
</feature>
<dbReference type="CDD" id="cd14686">
    <property type="entry name" value="bZIP"/>
    <property type="match status" value="1"/>
</dbReference>
<reference evidence="3" key="1">
    <citation type="submission" date="2022-12" db="EMBL/GenBank/DDBJ databases">
        <authorList>
            <person name="Webb A."/>
        </authorList>
    </citation>
    <scope>NUCLEOTIDE SEQUENCE</scope>
    <source>
        <strain evidence="3">Hp1</strain>
    </source>
</reference>
<organism evidence="3 4">
    <name type="scientific">Hyaloperonospora brassicae</name>
    <name type="common">Brassica downy mildew</name>
    <name type="synonym">Peronospora brassicae</name>
    <dbReference type="NCBI Taxonomy" id="162125"/>
    <lineage>
        <taxon>Eukaryota</taxon>
        <taxon>Sar</taxon>
        <taxon>Stramenopiles</taxon>
        <taxon>Oomycota</taxon>
        <taxon>Peronosporomycetes</taxon>
        <taxon>Peronosporales</taxon>
        <taxon>Peronosporaceae</taxon>
        <taxon>Hyaloperonospora</taxon>
    </lineage>
</organism>
<accession>A0AAV0U946</accession>